<sequence length="110" mass="12767">MSRMFKIRVSVPEDHAERLMDAIDAHMEPVYPGYTRTFSMIRSEGTWVSEEGSKPFIGKLNEAVRVEELVLEFAVYEKDLRGVLRAIKKEHPYEEPGVDVIEMIPWKTLL</sequence>
<organism evidence="1">
    <name type="scientific">bioreactor metagenome</name>
    <dbReference type="NCBI Taxonomy" id="1076179"/>
    <lineage>
        <taxon>unclassified sequences</taxon>
        <taxon>metagenomes</taxon>
        <taxon>ecological metagenomes</taxon>
    </lineage>
</organism>
<dbReference type="SUPFAM" id="SSF102705">
    <property type="entry name" value="NIF3 (NGG1p interacting factor 3)-like"/>
    <property type="match status" value="1"/>
</dbReference>
<dbReference type="Gene3D" id="3.30.70.120">
    <property type="match status" value="1"/>
</dbReference>
<comment type="caution">
    <text evidence="1">The sequence shown here is derived from an EMBL/GenBank/DDBJ whole genome shotgun (WGS) entry which is preliminary data.</text>
</comment>
<gene>
    <name evidence="1" type="ORF">SDC9_197098</name>
</gene>
<accession>A0A645IDZ0</accession>
<name>A0A645IDZ0_9ZZZZ</name>
<dbReference type="EMBL" id="VSSQ01112775">
    <property type="protein sequence ID" value="MPN49477.1"/>
    <property type="molecule type" value="Genomic_DNA"/>
</dbReference>
<dbReference type="PANTHER" id="PTHR41774">
    <property type="match status" value="1"/>
</dbReference>
<dbReference type="InterPro" id="IPR015867">
    <property type="entry name" value="N-reg_PII/ATP_PRibTrfase_C"/>
</dbReference>
<dbReference type="AlphaFoldDB" id="A0A645IDZ0"/>
<reference evidence="1" key="1">
    <citation type="submission" date="2019-08" db="EMBL/GenBank/DDBJ databases">
        <authorList>
            <person name="Kucharzyk K."/>
            <person name="Murdoch R.W."/>
            <person name="Higgins S."/>
            <person name="Loffler F."/>
        </authorList>
    </citation>
    <scope>NUCLEOTIDE SEQUENCE</scope>
</reference>
<evidence type="ECO:0008006" key="2">
    <source>
        <dbReference type="Google" id="ProtNLM"/>
    </source>
</evidence>
<dbReference type="InterPro" id="IPR036069">
    <property type="entry name" value="DUF34/NIF3_sf"/>
</dbReference>
<evidence type="ECO:0000313" key="1">
    <source>
        <dbReference type="EMBL" id="MPN49477.1"/>
    </source>
</evidence>
<dbReference type="PANTHER" id="PTHR41774:SF1">
    <property type="entry name" value="NGG1P INTERACTING FACTOR NIF3"/>
    <property type="match status" value="1"/>
</dbReference>
<protein>
    <recommendedName>
        <fullName evidence="2">GTP cyclohydrolase 1 type 2</fullName>
    </recommendedName>
</protein>
<proteinExistence type="predicted"/>